<evidence type="ECO:0000256" key="1">
    <source>
        <dbReference type="ARBA" id="ARBA00012261"/>
    </source>
</evidence>
<name>A0A2M8ESE7_9BACT</name>
<dbReference type="InterPro" id="IPR001555">
    <property type="entry name" value="GART_AS"/>
</dbReference>
<dbReference type="Pfam" id="PF00551">
    <property type="entry name" value="Formyl_trans_N"/>
    <property type="match status" value="1"/>
</dbReference>
<dbReference type="CDD" id="cd08646">
    <property type="entry name" value="FMT_core_Met-tRNA-FMT_N"/>
    <property type="match status" value="1"/>
</dbReference>
<dbReference type="PROSITE" id="PS00373">
    <property type="entry name" value="GART"/>
    <property type="match status" value="1"/>
</dbReference>
<dbReference type="AlphaFoldDB" id="A0A2M8ESE7"/>
<dbReference type="InterPro" id="IPR036477">
    <property type="entry name" value="Formyl_transf_N_sf"/>
</dbReference>
<accession>A0A2M8ESE7</accession>
<organism evidence="3 4">
    <name type="scientific">Candidatus Shapirobacteria bacterium CG_4_9_14_0_2_um_filter_39_11</name>
    <dbReference type="NCBI Taxonomy" id="1974478"/>
    <lineage>
        <taxon>Bacteria</taxon>
        <taxon>Candidatus Shapironibacteriota</taxon>
    </lineage>
</organism>
<dbReference type="GO" id="GO:0004479">
    <property type="term" value="F:methionyl-tRNA formyltransferase activity"/>
    <property type="evidence" value="ECO:0007669"/>
    <property type="project" value="UniProtKB-EC"/>
</dbReference>
<evidence type="ECO:0000259" key="2">
    <source>
        <dbReference type="Pfam" id="PF00551"/>
    </source>
</evidence>
<protein>
    <recommendedName>
        <fullName evidence="1">methionyl-tRNA formyltransferase</fullName>
        <ecNumber evidence="1">2.1.2.9</ecNumber>
    </recommendedName>
</protein>
<dbReference type="Gene3D" id="3.40.50.12230">
    <property type="match status" value="1"/>
</dbReference>
<gene>
    <name evidence="3" type="ORF">CO054_02620</name>
</gene>
<evidence type="ECO:0000313" key="4">
    <source>
        <dbReference type="Proteomes" id="UP000229816"/>
    </source>
</evidence>
<dbReference type="PANTHER" id="PTHR11138">
    <property type="entry name" value="METHIONYL-TRNA FORMYLTRANSFERASE"/>
    <property type="match status" value="1"/>
</dbReference>
<dbReference type="Proteomes" id="UP000229816">
    <property type="component" value="Unassembled WGS sequence"/>
</dbReference>
<keyword evidence="3" id="KW-0808">Transferase</keyword>
<feature type="domain" description="Formyl transferase N-terminal" evidence="2">
    <location>
        <begin position="34"/>
        <end position="136"/>
    </location>
</feature>
<feature type="non-terminal residue" evidence="3">
    <location>
        <position position="157"/>
    </location>
</feature>
<reference evidence="4" key="1">
    <citation type="submission" date="2017-09" db="EMBL/GenBank/DDBJ databases">
        <title>Depth-based differentiation of microbial function through sediment-hosted aquifers and enrichment of novel symbionts in the deep terrestrial subsurface.</title>
        <authorList>
            <person name="Probst A.J."/>
            <person name="Ladd B."/>
            <person name="Jarett J.K."/>
            <person name="Geller-Mcgrath D.E."/>
            <person name="Sieber C.M.K."/>
            <person name="Emerson J.B."/>
            <person name="Anantharaman K."/>
            <person name="Thomas B.C."/>
            <person name="Malmstrom R."/>
            <person name="Stieglmeier M."/>
            <person name="Klingl A."/>
            <person name="Woyke T."/>
            <person name="Ryan C.M."/>
            <person name="Banfield J.F."/>
        </authorList>
    </citation>
    <scope>NUCLEOTIDE SEQUENCE [LARGE SCALE GENOMIC DNA]</scope>
</reference>
<dbReference type="GO" id="GO:0005829">
    <property type="term" value="C:cytosol"/>
    <property type="evidence" value="ECO:0007669"/>
    <property type="project" value="TreeGrafter"/>
</dbReference>
<dbReference type="PANTHER" id="PTHR11138:SF5">
    <property type="entry name" value="METHIONYL-TRNA FORMYLTRANSFERASE, MITOCHONDRIAL"/>
    <property type="match status" value="1"/>
</dbReference>
<dbReference type="SUPFAM" id="SSF53328">
    <property type="entry name" value="Formyltransferase"/>
    <property type="match status" value="1"/>
</dbReference>
<dbReference type="EC" id="2.1.2.9" evidence="1"/>
<dbReference type="InterPro" id="IPR002376">
    <property type="entry name" value="Formyl_transf_N"/>
</dbReference>
<proteinExistence type="predicted"/>
<dbReference type="InterPro" id="IPR041711">
    <property type="entry name" value="Met-tRNA-FMT_N"/>
</dbReference>
<sequence length="157" mass="17419">MKPKIIFFGSDKYSQIVLKALEKDRRFQIVKNLKDKPDVGVLASYGKILPSEILAIPKYGILNIHPSLLPKYRGASPVQAAILAGDKETGVSIIKMDEKVDHGPIVAQFAEKILLTDTAESLYQHLFTSGAEVLLTILPAYLKDQIELRQQNDSQST</sequence>
<comment type="caution">
    <text evidence="3">The sequence shown here is derived from an EMBL/GenBank/DDBJ whole genome shotgun (WGS) entry which is preliminary data.</text>
</comment>
<evidence type="ECO:0000313" key="3">
    <source>
        <dbReference type="EMBL" id="PJC27986.1"/>
    </source>
</evidence>
<dbReference type="EMBL" id="PFSF01000057">
    <property type="protein sequence ID" value="PJC27986.1"/>
    <property type="molecule type" value="Genomic_DNA"/>
</dbReference>